<dbReference type="Pfam" id="PF02518">
    <property type="entry name" value="HATPase_c"/>
    <property type="match status" value="1"/>
</dbReference>
<dbReference type="SUPFAM" id="SSF47384">
    <property type="entry name" value="Homodimeric domain of signal transducing histidine kinase"/>
    <property type="match status" value="1"/>
</dbReference>
<keyword evidence="4" id="KW-0808">Transferase</keyword>
<dbReference type="InterPro" id="IPR003594">
    <property type="entry name" value="HATPase_dom"/>
</dbReference>
<feature type="modified residue" description="4-aspartylphosphate" evidence="6">
    <location>
        <position position="460"/>
    </location>
</feature>
<reference evidence="10" key="1">
    <citation type="submission" date="2022-01" db="EMBL/GenBank/DDBJ databases">
        <authorList>
            <person name="Jo J.-H."/>
            <person name="Im W.-T."/>
        </authorList>
    </citation>
    <scope>NUCLEOTIDE SEQUENCE</scope>
    <source>
        <strain evidence="10">XY25</strain>
    </source>
</reference>
<sequence length="534" mass="58707">MPNNDYNPAHRDGAGPAGKDLQEEVQALRAANTILKESRERLERVLEGSEQGFWEWNLATNTFWASERFEAMLGFAVGERDLAPENWPTLVHPDDMGKALVSIERHIEGEAPRHEVEIRCLTKSGDWKWILTRGRIVTRAGDGSPLMMSGTHTDISEQKAWEAELMAAKREAEQANLSKARFLAAASHDLRQPLSALGIYMNMLRQNASAAEAPLFRNMSNCMANLNGLLTDLLDLSKLDAGVVEPKVSTFSIPELLDSVLSAHSPVAAQKGLRLRYRYRSLNSQTDPVLFSRIINNLIANAVRYTEHGGILVACRKHQGKMWIEVWDSGIGIPHDKTKEIFEEFRQLGNTARNRGSGLGLAIVAKTAALLELSIRVRSRPGKGSMFAIELPPGGKIQPLESLQPAIRALRVALVEDNPVVLTAMTLFIEQRGHQVIAAETAVALLERLDGLAPDIVVSDYRLDFGHTGVDVIAAVRQAFGEHLPALLVTGDTDPALLRNLASDGIVVLHKPVDVDCLHARMAELTQCRLAQGV</sequence>
<dbReference type="CDD" id="cd00156">
    <property type="entry name" value="REC"/>
    <property type="match status" value="1"/>
</dbReference>
<feature type="domain" description="Response regulatory" evidence="8">
    <location>
        <begin position="411"/>
        <end position="526"/>
    </location>
</feature>
<dbReference type="InterPro" id="IPR013655">
    <property type="entry name" value="PAS_fold_3"/>
</dbReference>
<keyword evidence="3 6" id="KW-0597">Phosphoprotein</keyword>
<dbReference type="Proteomes" id="UP001165384">
    <property type="component" value="Unassembled WGS sequence"/>
</dbReference>
<dbReference type="SMART" id="SM00448">
    <property type="entry name" value="REC"/>
    <property type="match status" value="1"/>
</dbReference>
<evidence type="ECO:0000256" key="3">
    <source>
        <dbReference type="ARBA" id="ARBA00022553"/>
    </source>
</evidence>
<dbReference type="Gene3D" id="3.30.565.10">
    <property type="entry name" value="Histidine kinase-like ATPase, C-terminal domain"/>
    <property type="match status" value="1"/>
</dbReference>
<dbReference type="Gene3D" id="3.40.50.2300">
    <property type="match status" value="1"/>
</dbReference>
<dbReference type="Pfam" id="PF00512">
    <property type="entry name" value="HisKA"/>
    <property type="match status" value="1"/>
</dbReference>
<evidence type="ECO:0000256" key="1">
    <source>
        <dbReference type="ARBA" id="ARBA00000085"/>
    </source>
</evidence>
<gene>
    <name evidence="10" type="ORF">LZ012_08340</name>
</gene>
<dbReference type="SMART" id="SM00388">
    <property type="entry name" value="HisKA"/>
    <property type="match status" value="1"/>
</dbReference>
<keyword evidence="5" id="KW-0418">Kinase</keyword>
<dbReference type="InterPro" id="IPR036890">
    <property type="entry name" value="HATPase_C_sf"/>
</dbReference>
<dbReference type="Pfam" id="PF00072">
    <property type="entry name" value="Response_reg"/>
    <property type="match status" value="1"/>
</dbReference>
<dbReference type="Pfam" id="PF08447">
    <property type="entry name" value="PAS_3"/>
    <property type="match status" value="1"/>
</dbReference>
<dbReference type="RefSeq" id="WP_275709510.1">
    <property type="nucleotide sequence ID" value="NZ_JAKLTN010000001.1"/>
</dbReference>
<dbReference type="SMART" id="SM00091">
    <property type="entry name" value="PAS"/>
    <property type="match status" value="1"/>
</dbReference>
<dbReference type="SMART" id="SM00387">
    <property type="entry name" value="HATPase_c"/>
    <property type="match status" value="1"/>
</dbReference>
<evidence type="ECO:0000256" key="5">
    <source>
        <dbReference type="ARBA" id="ARBA00022777"/>
    </source>
</evidence>
<dbReference type="Gene3D" id="3.30.450.20">
    <property type="entry name" value="PAS domain"/>
    <property type="match status" value="1"/>
</dbReference>
<dbReference type="PROSITE" id="PS50109">
    <property type="entry name" value="HIS_KIN"/>
    <property type="match status" value="1"/>
</dbReference>
<dbReference type="NCBIfam" id="TIGR00229">
    <property type="entry name" value="sensory_box"/>
    <property type="match status" value="1"/>
</dbReference>
<dbReference type="InterPro" id="IPR001610">
    <property type="entry name" value="PAC"/>
</dbReference>
<dbReference type="InterPro" id="IPR003661">
    <property type="entry name" value="HisK_dim/P_dom"/>
</dbReference>
<dbReference type="InterPro" id="IPR000700">
    <property type="entry name" value="PAS-assoc_C"/>
</dbReference>
<dbReference type="Gene3D" id="1.10.287.130">
    <property type="match status" value="1"/>
</dbReference>
<keyword evidence="10" id="KW-0547">Nucleotide-binding</keyword>
<dbReference type="GO" id="GO:0005524">
    <property type="term" value="F:ATP binding"/>
    <property type="evidence" value="ECO:0007669"/>
    <property type="project" value="UniProtKB-KW"/>
</dbReference>
<evidence type="ECO:0000313" key="11">
    <source>
        <dbReference type="Proteomes" id="UP001165384"/>
    </source>
</evidence>
<dbReference type="InterPro" id="IPR000014">
    <property type="entry name" value="PAS"/>
</dbReference>
<dbReference type="PROSITE" id="PS50113">
    <property type="entry name" value="PAC"/>
    <property type="match status" value="1"/>
</dbReference>
<dbReference type="InterPro" id="IPR005467">
    <property type="entry name" value="His_kinase_dom"/>
</dbReference>
<evidence type="ECO:0000256" key="2">
    <source>
        <dbReference type="ARBA" id="ARBA00012438"/>
    </source>
</evidence>
<dbReference type="SUPFAM" id="SSF55785">
    <property type="entry name" value="PYP-like sensor domain (PAS domain)"/>
    <property type="match status" value="1"/>
</dbReference>
<proteinExistence type="predicted"/>
<dbReference type="InterPro" id="IPR001789">
    <property type="entry name" value="Sig_transdc_resp-reg_receiver"/>
</dbReference>
<evidence type="ECO:0000259" key="8">
    <source>
        <dbReference type="PROSITE" id="PS50110"/>
    </source>
</evidence>
<dbReference type="InterPro" id="IPR035965">
    <property type="entry name" value="PAS-like_dom_sf"/>
</dbReference>
<evidence type="ECO:0000313" key="10">
    <source>
        <dbReference type="EMBL" id="MCG2577003.1"/>
    </source>
</evidence>
<evidence type="ECO:0000256" key="4">
    <source>
        <dbReference type="ARBA" id="ARBA00022679"/>
    </source>
</evidence>
<keyword evidence="11" id="KW-1185">Reference proteome</keyword>
<evidence type="ECO:0000256" key="6">
    <source>
        <dbReference type="PROSITE-ProRule" id="PRU00169"/>
    </source>
</evidence>
<evidence type="ECO:0000259" key="9">
    <source>
        <dbReference type="PROSITE" id="PS50113"/>
    </source>
</evidence>
<dbReference type="SUPFAM" id="SSF52172">
    <property type="entry name" value="CheY-like"/>
    <property type="match status" value="1"/>
</dbReference>
<comment type="caution">
    <text evidence="10">The sequence shown here is derived from an EMBL/GenBank/DDBJ whole genome shotgun (WGS) entry which is preliminary data.</text>
</comment>
<protein>
    <recommendedName>
        <fullName evidence="2">histidine kinase</fullName>
        <ecNumber evidence="2">2.7.13.3</ecNumber>
    </recommendedName>
</protein>
<dbReference type="InterPro" id="IPR036097">
    <property type="entry name" value="HisK_dim/P_sf"/>
</dbReference>
<feature type="domain" description="Histidine kinase" evidence="7">
    <location>
        <begin position="185"/>
        <end position="395"/>
    </location>
</feature>
<dbReference type="SMART" id="SM00086">
    <property type="entry name" value="PAC"/>
    <property type="match status" value="1"/>
</dbReference>
<dbReference type="PRINTS" id="PR00344">
    <property type="entry name" value="BCTRLSENSOR"/>
</dbReference>
<dbReference type="PANTHER" id="PTHR43047:SF9">
    <property type="entry name" value="HISTIDINE KINASE"/>
    <property type="match status" value="1"/>
</dbReference>
<dbReference type="InterPro" id="IPR004358">
    <property type="entry name" value="Sig_transdc_His_kin-like_C"/>
</dbReference>
<dbReference type="EC" id="2.7.13.3" evidence="2"/>
<dbReference type="CDD" id="cd00130">
    <property type="entry name" value="PAS"/>
    <property type="match status" value="1"/>
</dbReference>
<dbReference type="EMBL" id="JAKLTN010000001">
    <property type="protein sequence ID" value="MCG2577003.1"/>
    <property type="molecule type" value="Genomic_DNA"/>
</dbReference>
<dbReference type="PANTHER" id="PTHR43047">
    <property type="entry name" value="TWO-COMPONENT HISTIDINE PROTEIN KINASE"/>
    <property type="match status" value="1"/>
</dbReference>
<feature type="domain" description="PAC" evidence="9">
    <location>
        <begin position="114"/>
        <end position="167"/>
    </location>
</feature>
<dbReference type="SUPFAM" id="SSF55874">
    <property type="entry name" value="ATPase domain of HSP90 chaperone/DNA topoisomerase II/histidine kinase"/>
    <property type="match status" value="1"/>
</dbReference>
<dbReference type="InterPro" id="IPR011006">
    <property type="entry name" value="CheY-like_superfamily"/>
</dbReference>
<name>A0ABS9K1E8_9RHOO</name>
<comment type="catalytic activity">
    <reaction evidence="1">
        <text>ATP + protein L-histidine = ADP + protein N-phospho-L-histidine.</text>
        <dbReference type="EC" id="2.7.13.3"/>
    </reaction>
</comment>
<dbReference type="PROSITE" id="PS50110">
    <property type="entry name" value="RESPONSE_REGULATORY"/>
    <property type="match status" value="1"/>
</dbReference>
<dbReference type="CDD" id="cd00082">
    <property type="entry name" value="HisKA"/>
    <property type="match status" value="1"/>
</dbReference>
<keyword evidence="10" id="KW-0067">ATP-binding</keyword>
<organism evidence="10 11">
    <name type="scientific">Dechloromonas hankyongensis</name>
    <dbReference type="NCBI Taxonomy" id="2908002"/>
    <lineage>
        <taxon>Bacteria</taxon>
        <taxon>Pseudomonadati</taxon>
        <taxon>Pseudomonadota</taxon>
        <taxon>Betaproteobacteria</taxon>
        <taxon>Rhodocyclales</taxon>
        <taxon>Azonexaceae</taxon>
        <taxon>Dechloromonas</taxon>
    </lineage>
</organism>
<accession>A0ABS9K1E8</accession>
<evidence type="ECO:0000259" key="7">
    <source>
        <dbReference type="PROSITE" id="PS50109"/>
    </source>
</evidence>